<dbReference type="AlphaFoldDB" id="A0A9W7I0V1"/>
<evidence type="ECO:0000313" key="1">
    <source>
        <dbReference type="EMBL" id="GMI86153.1"/>
    </source>
</evidence>
<sequence length="116" mass="13555">MELGKWCNSGTQGLRCSPAYAKRHYNQMLSINMLVTRSKLPRYWRMLWRKLMREKKMFDCSSGARPSVSYNPYTYAQNFDQGFMSAADPDDLARSFSARFAVPSRLFEKTEKMVCL</sequence>
<reference evidence="1" key="1">
    <citation type="submission" date="2023-05" db="EMBL/GenBank/DDBJ databases">
        <title>Genome and transcriptome analyses reveal genes involved in the formation of fine ridges on petal epidermal cells in Hibiscus trionum.</title>
        <authorList>
            <person name="Koshimizu S."/>
            <person name="Masuda S."/>
            <person name="Ishii T."/>
            <person name="Shirasu K."/>
            <person name="Hoshino A."/>
            <person name="Arita M."/>
        </authorList>
    </citation>
    <scope>NUCLEOTIDE SEQUENCE</scope>
    <source>
        <strain evidence="1">Hamamatsu line</strain>
    </source>
</reference>
<evidence type="ECO:0000313" key="2">
    <source>
        <dbReference type="Proteomes" id="UP001165190"/>
    </source>
</evidence>
<dbReference type="PANTHER" id="PTHR33168">
    <property type="entry name" value="STRESS INDUCED PROTEIN-RELATED"/>
    <property type="match status" value="1"/>
</dbReference>
<name>A0A9W7I0V1_HIBTR</name>
<accession>A0A9W7I0V1</accession>
<dbReference type="OrthoDB" id="1688035at2759"/>
<dbReference type="Proteomes" id="UP001165190">
    <property type="component" value="Unassembled WGS sequence"/>
</dbReference>
<keyword evidence="2" id="KW-1185">Reference proteome</keyword>
<comment type="caution">
    <text evidence="1">The sequence shown here is derived from an EMBL/GenBank/DDBJ whole genome shotgun (WGS) entry which is preliminary data.</text>
</comment>
<proteinExistence type="predicted"/>
<organism evidence="1 2">
    <name type="scientific">Hibiscus trionum</name>
    <name type="common">Flower of an hour</name>
    <dbReference type="NCBI Taxonomy" id="183268"/>
    <lineage>
        <taxon>Eukaryota</taxon>
        <taxon>Viridiplantae</taxon>
        <taxon>Streptophyta</taxon>
        <taxon>Embryophyta</taxon>
        <taxon>Tracheophyta</taxon>
        <taxon>Spermatophyta</taxon>
        <taxon>Magnoliopsida</taxon>
        <taxon>eudicotyledons</taxon>
        <taxon>Gunneridae</taxon>
        <taxon>Pentapetalae</taxon>
        <taxon>rosids</taxon>
        <taxon>malvids</taxon>
        <taxon>Malvales</taxon>
        <taxon>Malvaceae</taxon>
        <taxon>Malvoideae</taxon>
        <taxon>Hibiscus</taxon>
    </lineage>
</organism>
<protein>
    <submittedName>
        <fullName evidence="1">Uncharacterized protein</fullName>
    </submittedName>
</protein>
<gene>
    <name evidence="1" type="ORF">HRI_002284600</name>
</gene>
<dbReference type="EMBL" id="BSYR01000021">
    <property type="protein sequence ID" value="GMI86153.1"/>
    <property type="molecule type" value="Genomic_DNA"/>
</dbReference>